<accession>A0A1G7WZ01</accession>
<evidence type="ECO:0000313" key="1">
    <source>
        <dbReference type="EMBL" id="SDG77149.1"/>
    </source>
</evidence>
<name>A0A1G7WZ01_THETY</name>
<dbReference type="AlphaFoldDB" id="A0A1G7WZ01"/>
<protein>
    <submittedName>
        <fullName evidence="1">Putative transposase, YhgA-like</fullName>
    </submittedName>
</protein>
<dbReference type="EMBL" id="FNBS01000139">
    <property type="protein sequence ID" value="SDG77149.1"/>
    <property type="molecule type" value="Genomic_DNA"/>
</dbReference>
<evidence type="ECO:0000313" key="2">
    <source>
        <dbReference type="Proteomes" id="UP000183404"/>
    </source>
</evidence>
<organism evidence="1 2">
    <name type="scientific">Thermoanaerobacter thermohydrosulfuricus</name>
    <name type="common">Clostridium thermohydrosulfuricum</name>
    <dbReference type="NCBI Taxonomy" id="1516"/>
    <lineage>
        <taxon>Bacteria</taxon>
        <taxon>Bacillati</taxon>
        <taxon>Bacillota</taxon>
        <taxon>Clostridia</taxon>
        <taxon>Thermoanaerobacterales</taxon>
        <taxon>Thermoanaerobacteraceae</taxon>
        <taxon>Thermoanaerobacter</taxon>
    </lineage>
</organism>
<reference evidence="1 2" key="1">
    <citation type="submission" date="2016-10" db="EMBL/GenBank/DDBJ databases">
        <authorList>
            <person name="de Groot N.N."/>
        </authorList>
    </citation>
    <scope>NUCLEOTIDE SEQUENCE [LARGE SCALE GENOMIC DNA]</scope>
    <source>
        <strain evidence="1 2">DSM 569</strain>
    </source>
</reference>
<gene>
    <name evidence="1" type="ORF">SAMN04244560_02892</name>
</gene>
<proteinExistence type="predicted"/>
<sequence length="97" mass="11880">MLRYSLEIMEKHNLIPYQIVIYMGKNELNMEDKLNYNLGEQNILDYRYRIIDVEEIEFTDITKTDYYDLYALLPLMDKERRKREGENYLKECVEAIQ</sequence>
<dbReference type="Proteomes" id="UP000183404">
    <property type="component" value="Unassembled WGS sequence"/>
</dbReference>